<evidence type="ECO:0000256" key="7">
    <source>
        <dbReference type="ARBA" id="ARBA00023136"/>
    </source>
</evidence>
<gene>
    <name evidence="11" type="ORF">GCM10011335_25730</name>
</gene>
<comment type="function">
    <text evidence="9">Part of the tripartite ATP-independent periplasmic (TRAP) transport system.</text>
</comment>
<evidence type="ECO:0000256" key="4">
    <source>
        <dbReference type="ARBA" id="ARBA00022519"/>
    </source>
</evidence>
<evidence type="ECO:0000256" key="9">
    <source>
        <dbReference type="RuleBase" id="RU369079"/>
    </source>
</evidence>
<feature type="transmembrane region" description="Helical" evidence="9">
    <location>
        <begin position="43"/>
        <end position="61"/>
    </location>
</feature>
<dbReference type="Pfam" id="PF04290">
    <property type="entry name" value="DctQ"/>
    <property type="match status" value="1"/>
</dbReference>
<evidence type="ECO:0000256" key="3">
    <source>
        <dbReference type="ARBA" id="ARBA00022475"/>
    </source>
</evidence>
<evidence type="ECO:0000256" key="8">
    <source>
        <dbReference type="ARBA" id="ARBA00038436"/>
    </source>
</evidence>
<evidence type="ECO:0000259" key="10">
    <source>
        <dbReference type="Pfam" id="PF04290"/>
    </source>
</evidence>
<dbReference type="AlphaFoldDB" id="A0A917DAT8"/>
<keyword evidence="7 9" id="KW-0472">Membrane</keyword>
<comment type="subunit">
    <text evidence="9">The complex comprises the extracytoplasmic solute receptor protein and the two transmembrane proteins.</text>
</comment>
<dbReference type="EMBL" id="BMJJ01000005">
    <property type="protein sequence ID" value="GGD21665.1"/>
    <property type="molecule type" value="Genomic_DNA"/>
</dbReference>
<dbReference type="RefSeq" id="WP_188851162.1">
    <property type="nucleotide sequence ID" value="NZ_BMJJ01000005.1"/>
</dbReference>
<keyword evidence="4 9" id="KW-0997">Cell inner membrane</keyword>
<accession>A0A917DAT8</accession>
<evidence type="ECO:0000256" key="2">
    <source>
        <dbReference type="ARBA" id="ARBA00022448"/>
    </source>
</evidence>
<evidence type="ECO:0000313" key="11">
    <source>
        <dbReference type="EMBL" id="GGD21665.1"/>
    </source>
</evidence>
<feature type="transmembrane region" description="Helical" evidence="9">
    <location>
        <begin position="121"/>
        <end position="147"/>
    </location>
</feature>
<dbReference type="Proteomes" id="UP000613160">
    <property type="component" value="Unassembled WGS sequence"/>
</dbReference>
<dbReference type="InterPro" id="IPR055348">
    <property type="entry name" value="DctQ"/>
</dbReference>
<keyword evidence="12" id="KW-1185">Reference proteome</keyword>
<dbReference type="InterPro" id="IPR007387">
    <property type="entry name" value="TRAP_DctQ"/>
</dbReference>
<evidence type="ECO:0000256" key="1">
    <source>
        <dbReference type="ARBA" id="ARBA00004429"/>
    </source>
</evidence>
<feature type="domain" description="Tripartite ATP-independent periplasmic transporters DctQ component" evidence="10">
    <location>
        <begin position="20"/>
        <end position="148"/>
    </location>
</feature>
<dbReference type="GO" id="GO:0015740">
    <property type="term" value="P:C4-dicarboxylate transport"/>
    <property type="evidence" value="ECO:0007669"/>
    <property type="project" value="TreeGrafter"/>
</dbReference>
<dbReference type="PANTHER" id="PTHR35011">
    <property type="entry name" value="2,3-DIKETO-L-GULONATE TRAP TRANSPORTER SMALL PERMEASE PROTEIN YIAM"/>
    <property type="match status" value="1"/>
</dbReference>
<evidence type="ECO:0000256" key="5">
    <source>
        <dbReference type="ARBA" id="ARBA00022692"/>
    </source>
</evidence>
<keyword evidence="3" id="KW-1003">Cell membrane</keyword>
<keyword evidence="2 9" id="KW-0813">Transport</keyword>
<dbReference type="GO" id="GO:0022857">
    <property type="term" value="F:transmembrane transporter activity"/>
    <property type="evidence" value="ECO:0007669"/>
    <property type="project" value="UniProtKB-UniRule"/>
</dbReference>
<keyword evidence="6 9" id="KW-1133">Transmembrane helix</keyword>
<feature type="transmembrane region" description="Helical" evidence="9">
    <location>
        <begin position="12"/>
        <end position="31"/>
    </location>
</feature>
<protein>
    <recommendedName>
        <fullName evidence="9">TRAP transporter small permease protein</fullName>
    </recommendedName>
</protein>
<proteinExistence type="inferred from homology"/>
<evidence type="ECO:0000313" key="12">
    <source>
        <dbReference type="Proteomes" id="UP000613160"/>
    </source>
</evidence>
<feature type="transmembrane region" description="Helical" evidence="9">
    <location>
        <begin position="82"/>
        <end position="101"/>
    </location>
</feature>
<comment type="subcellular location">
    <subcellularLocation>
        <location evidence="1 9">Cell inner membrane</location>
        <topology evidence="1 9">Multi-pass membrane protein</topology>
    </subcellularLocation>
</comment>
<dbReference type="PANTHER" id="PTHR35011:SF5">
    <property type="entry name" value="SIALIC ACID TRAP TRANSPORTER SMALL PERMEASE PROTEIN SIAQ"/>
    <property type="match status" value="1"/>
</dbReference>
<name>A0A917DAT8_9HYPH</name>
<keyword evidence="5 9" id="KW-0812">Transmembrane</keyword>
<comment type="similarity">
    <text evidence="8 9">Belongs to the TRAP transporter small permease family.</text>
</comment>
<evidence type="ECO:0000256" key="6">
    <source>
        <dbReference type="ARBA" id="ARBA00022989"/>
    </source>
</evidence>
<comment type="caution">
    <text evidence="11">The sequence shown here is derived from an EMBL/GenBank/DDBJ whole genome shotgun (WGS) entry which is preliminary data.</text>
</comment>
<reference evidence="11" key="2">
    <citation type="submission" date="2020-09" db="EMBL/GenBank/DDBJ databases">
        <authorList>
            <person name="Sun Q."/>
            <person name="Zhou Y."/>
        </authorList>
    </citation>
    <scope>NUCLEOTIDE SEQUENCE</scope>
    <source>
        <strain evidence="11">CGMCC 1.15493</strain>
    </source>
</reference>
<dbReference type="GO" id="GO:0005886">
    <property type="term" value="C:plasma membrane"/>
    <property type="evidence" value="ECO:0007669"/>
    <property type="project" value="UniProtKB-SubCell"/>
</dbReference>
<organism evidence="11 12">
    <name type="scientific">Aureimonas glaciei</name>
    <dbReference type="NCBI Taxonomy" id="1776957"/>
    <lineage>
        <taxon>Bacteria</taxon>
        <taxon>Pseudomonadati</taxon>
        <taxon>Pseudomonadota</taxon>
        <taxon>Alphaproteobacteria</taxon>
        <taxon>Hyphomicrobiales</taxon>
        <taxon>Aurantimonadaceae</taxon>
        <taxon>Aureimonas</taxon>
    </lineage>
</organism>
<reference evidence="11" key="1">
    <citation type="journal article" date="2014" name="Int. J. Syst. Evol. Microbiol.">
        <title>Complete genome sequence of Corynebacterium casei LMG S-19264T (=DSM 44701T), isolated from a smear-ripened cheese.</title>
        <authorList>
            <consortium name="US DOE Joint Genome Institute (JGI-PGF)"/>
            <person name="Walter F."/>
            <person name="Albersmeier A."/>
            <person name="Kalinowski J."/>
            <person name="Ruckert C."/>
        </authorList>
    </citation>
    <scope>NUCLEOTIDE SEQUENCE</scope>
    <source>
        <strain evidence="11">CGMCC 1.15493</strain>
    </source>
</reference>
<sequence length="167" mass="18421">MLSILVWIEDLFGKLLLAAIVLLIFFAAIARNAGYPLIWSVDMAQALFVWLCFTGAVKALRQRAHIGVDYFVQKMPFGWRRGVDLAMAVITVVFLAVLAWFGFQLTVMNAQRIFGDSGLSYAWVTGAVPLGASILALVLAAQVFVALRDKTLVFAKSRADDSLHQEL</sequence>